<dbReference type="Pfam" id="PF11181">
    <property type="entry name" value="YflT"/>
    <property type="match status" value="1"/>
</dbReference>
<evidence type="ECO:0000313" key="3">
    <source>
        <dbReference type="Proteomes" id="UP001342826"/>
    </source>
</evidence>
<name>A0ABU6NTV2_9BACI</name>
<proteinExistence type="predicted"/>
<protein>
    <submittedName>
        <fullName evidence="2">General stress protein</fullName>
    </submittedName>
</protein>
<organism evidence="2 3">
    <name type="scientific">Metabacillus fastidiosus</name>
    <dbReference type="NCBI Taxonomy" id="1458"/>
    <lineage>
        <taxon>Bacteria</taxon>
        <taxon>Bacillati</taxon>
        <taxon>Bacillota</taxon>
        <taxon>Bacilli</taxon>
        <taxon>Bacillales</taxon>
        <taxon>Bacillaceae</taxon>
        <taxon>Metabacillus</taxon>
    </lineage>
</organism>
<comment type="caution">
    <text evidence="2">The sequence shown here is derived from an EMBL/GenBank/DDBJ whole genome shotgun (WGS) entry which is preliminary data.</text>
</comment>
<accession>A0ABU6NTV2</accession>
<dbReference type="InterPro" id="IPR025889">
    <property type="entry name" value="GSP17M-like_dom"/>
</dbReference>
<evidence type="ECO:0000259" key="1">
    <source>
        <dbReference type="Pfam" id="PF11181"/>
    </source>
</evidence>
<dbReference type="RefSeq" id="WP_328014924.1">
    <property type="nucleotide sequence ID" value="NZ_JARTFS010000004.1"/>
</dbReference>
<feature type="domain" description="General stress protein 17M-like" evidence="1">
    <location>
        <begin position="4"/>
        <end position="99"/>
    </location>
</feature>
<keyword evidence="3" id="KW-1185">Reference proteome</keyword>
<gene>
    <name evidence="2" type="ORF">P9271_04440</name>
</gene>
<sequence>MQTLVQEFNNEQEVLRAAEELKSKGVCQSKLFVLTHDEKQTRKIASDINANIIGEDEQGLGTNVINMFEKTGDQLRNKMEEVGLSTDEANLYEEKLDKGKILLLVKDYDEFKSKM</sequence>
<dbReference type="EMBL" id="JARTFS010000004">
    <property type="protein sequence ID" value="MED4400579.1"/>
    <property type="molecule type" value="Genomic_DNA"/>
</dbReference>
<reference evidence="2 3" key="1">
    <citation type="submission" date="2023-03" db="EMBL/GenBank/DDBJ databases">
        <title>Bacillus Genome Sequencing.</title>
        <authorList>
            <person name="Dunlap C."/>
        </authorList>
    </citation>
    <scope>NUCLEOTIDE SEQUENCE [LARGE SCALE GENOMIC DNA]</scope>
    <source>
        <strain evidence="2 3">NRS-1717</strain>
    </source>
</reference>
<evidence type="ECO:0000313" key="2">
    <source>
        <dbReference type="EMBL" id="MED4400579.1"/>
    </source>
</evidence>
<dbReference type="Proteomes" id="UP001342826">
    <property type="component" value="Unassembled WGS sequence"/>
</dbReference>